<dbReference type="Gene3D" id="3.10.20.90">
    <property type="entry name" value="Phosphatidylinositol 3-kinase Catalytic Subunit, Chain A, domain 1"/>
    <property type="match status" value="1"/>
</dbReference>
<sequence length="202" mass="22190">MEKFLNDYGMIWVGDNENEAGDEDEDEARIQTTLNQPEAFSMNYDLVLQNIRNLNLLAAEGGTRITLVPGGAKLTQRPAVDLQLYTNGMGGDGAENFVLDVIETPALQTARSTSDVVPKISNLRVKSEDGEKSFILKMFFSETIGHLRSYLDAHRGCGKPPYDIISAFPHQCCHSDDTQSLLQCGLTPSAALLLRPRAKVTS</sequence>
<proteinExistence type="predicted"/>
<comment type="caution">
    <text evidence="2">The sequence shown here is derived from an EMBL/GenBank/DDBJ whole genome shotgun (WGS) entry which is preliminary data.</text>
</comment>
<evidence type="ECO:0000313" key="3">
    <source>
        <dbReference type="Proteomes" id="UP001205998"/>
    </source>
</evidence>
<organism evidence="2 3">
    <name type="scientific">Silurus asotus</name>
    <name type="common">Amur catfish</name>
    <name type="synonym">Parasilurus asotus</name>
    <dbReference type="NCBI Taxonomy" id="30991"/>
    <lineage>
        <taxon>Eukaryota</taxon>
        <taxon>Metazoa</taxon>
        <taxon>Chordata</taxon>
        <taxon>Craniata</taxon>
        <taxon>Vertebrata</taxon>
        <taxon>Euteleostomi</taxon>
        <taxon>Actinopterygii</taxon>
        <taxon>Neopterygii</taxon>
        <taxon>Teleostei</taxon>
        <taxon>Ostariophysi</taxon>
        <taxon>Siluriformes</taxon>
        <taxon>Siluridae</taxon>
        <taxon>Silurus</taxon>
    </lineage>
</organism>
<dbReference type="CDD" id="cd17077">
    <property type="entry name" value="UBX_UBXN11"/>
    <property type="match status" value="1"/>
</dbReference>
<feature type="domain" description="UBX" evidence="1">
    <location>
        <begin position="116"/>
        <end position="194"/>
    </location>
</feature>
<protein>
    <submittedName>
        <fullName evidence="2">UBX domain-containing protein 11 isoform X2</fullName>
    </submittedName>
</protein>
<keyword evidence="3" id="KW-1185">Reference proteome</keyword>
<dbReference type="SUPFAM" id="SSF54236">
    <property type="entry name" value="Ubiquitin-like"/>
    <property type="match status" value="1"/>
</dbReference>
<evidence type="ECO:0000259" key="1">
    <source>
        <dbReference type="PROSITE" id="PS50033"/>
    </source>
</evidence>
<dbReference type="Proteomes" id="UP001205998">
    <property type="component" value="Unassembled WGS sequence"/>
</dbReference>
<dbReference type="InterPro" id="IPR001012">
    <property type="entry name" value="UBX_dom"/>
</dbReference>
<name>A0AAD5A8Y0_SILAS</name>
<accession>A0AAD5A8Y0</accession>
<evidence type="ECO:0000313" key="2">
    <source>
        <dbReference type="EMBL" id="KAI5611851.1"/>
    </source>
</evidence>
<dbReference type="AlphaFoldDB" id="A0AAD5A8Y0"/>
<gene>
    <name evidence="2" type="ORF">C0J50_0519</name>
</gene>
<dbReference type="InterPro" id="IPR029071">
    <property type="entry name" value="Ubiquitin-like_domsf"/>
</dbReference>
<dbReference type="Pfam" id="PF00789">
    <property type="entry name" value="UBX"/>
    <property type="match status" value="1"/>
</dbReference>
<dbReference type="PANTHER" id="PTHR23333">
    <property type="entry name" value="UBX DOMAIN CONTAINING PROTEIN"/>
    <property type="match status" value="1"/>
</dbReference>
<dbReference type="PANTHER" id="PTHR23333:SF4">
    <property type="entry name" value="UBX DOMAIN-CONTAINING PROTEIN 11"/>
    <property type="match status" value="1"/>
</dbReference>
<dbReference type="GO" id="GO:0043130">
    <property type="term" value="F:ubiquitin binding"/>
    <property type="evidence" value="ECO:0007669"/>
    <property type="project" value="TreeGrafter"/>
</dbReference>
<dbReference type="GO" id="GO:0043161">
    <property type="term" value="P:proteasome-mediated ubiquitin-dependent protein catabolic process"/>
    <property type="evidence" value="ECO:0007669"/>
    <property type="project" value="TreeGrafter"/>
</dbReference>
<reference evidence="2" key="1">
    <citation type="submission" date="2018-07" db="EMBL/GenBank/DDBJ databases">
        <title>Comparative genomics of catfishes provides insights into carnivory and benthic adaptation.</title>
        <authorList>
            <person name="Zhang Y."/>
            <person name="Wang D."/>
            <person name="Peng Z."/>
            <person name="Zheng S."/>
            <person name="Shao F."/>
            <person name="Tao W."/>
        </authorList>
    </citation>
    <scope>NUCLEOTIDE SEQUENCE</scope>
    <source>
        <strain evidence="2">Chongqing</strain>
    </source>
</reference>
<dbReference type="PROSITE" id="PS50033">
    <property type="entry name" value="UBX"/>
    <property type="match status" value="1"/>
</dbReference>
<dbReference type="EMBL" id="MU564352">
    <property type="protein sequence ID" value="KAI5611851.1"/>
    <property type="molecule type" value="Genomic_DNA"/>
</dbReference>